<dbReference type="PANTHER" id="PTHR13318">
    <property type="entry name" value="PARTNER OF PAIRED, ISOFORM B-RELATED"/>
    <property type="match status" value="1"/>
</dbReference>
<name>A0A067GPY3_CITSI</name>
<dbReference type="SUPFAM" id="SSF52047">
    <property type="entry name" value="RNI-like"/>
    <property type="match status" value="1"/>
</dbReference>
<gene>
    <name evidence="2" type="ORF">CISIN_1g006499mg</name>
</gene>
<dbReference type="InterPro" id="IPR006553">
    <property type="entry name" value="Leu-rich_rpt_Cys-con_subtyp"/>
</dbReference>
<dbReference type="SMART" id="SM00367">
    <property type="entry name" value="LRR_CC"/>
    <property type="match status" value="13"/>
</dbReference>
<sequence>MPGSSALDVLTEDLLVRVREKIGDELDSKTWRLVCKEFSRVDSVTRTTLRVLRVEFLFILLDKYPYIKTLDLSVCPRVNDGTVSFLLSQLSLSWTRSLKSLILSRSTGLRYRGLEMLARACPLLESVDLSYCCGFGDREAAALSFASGLKEVKLDKCLNVTDVGLAKIAVRCVNLERLSLKWCMEISDLGIDLLCKKCLDLKSLDVSYLKLTNDSFCSIATLAKLESLVMVGCPCVDDTGLRFLESGCPLLKTIFVSRCKFVSSTGLISVIRGHSGLLQLDAGHCFSELSTTLLHHMRDLKNLEAITMDGARISDSCFQTISFNCKSLVEIGLSKCLGVTNTGITQLVSGCVNLKTIDLTCCHSITDDAISAIADSCRGLVCLKIESCNMITEKGLYQLGSFCLRLEEIDLTDCNGVNDKGLEYLSRCSELLFLKLGLCENISDKGLFYIASNCLRIQGLDLYK</sequence>
<evidence type="ECO:0000313" key="3">
    <source>
        <dbReference type="Proteomes" id="UP000027120"/>
    </source>
</evidence>
<dbReference type="InterPro" id="IPR057207">
    <property type="entry name" value="FBXL15_LRR"/>
</dbReference>
<protein>
    <recommendedName>
        <fullName evidence="1">F-box/LRR-repeat protein 15-like leucin rich repeat domain-containing protein</fullName>
    </recommendedName>
</protein>
<organism evidence="2 3">
    <name type="scientific">Citrus sinensis</name>
    <name type="common">Sweet orange</name>
    <name type="synonym">Citrus aurantium var. sinensis</name>
    <dbReference type="NCBI Taxonomy" id="2711"/>
    <lineage>
        <taxon>Eukaryota</taxon>
        <taxon>Viridiplantae</taxon>
        <taxon>Streptophyta</taxon>
        <taxon>Embryophyta</taxon>
        <taxon>Tracheophyta</taxon>
        <taxon>Spermatophyta</taxon>
        <taxon>Magnoliopsida</taxon>
        <taxon>eudicotyledons</taxon>
        <taxon>Gunneridae</taxon>
        <taxon>Pentapetalae</taxon>
        <taxon>rosids</taxon>
        <taxon>malvids</taxon>
        <taxon>Sapindales</taxon>
        <taxon>Rutaceae</taxon>
        <taxon>Aurantioideae</taxon>
        <taxon>Citrus</taxon>
    </lineage>
</organism>
<evidence type="ECO:0000313" key="2">
    <source>
        <dbReference type="EMBL" id="KDO81778.1"/>
    </source>
</evidence>
<feature type="domain" description="F-box/LRR-repeat protein 15-like leucin rich repeat" evidence="1">
    <location>
        <begin position="292"/>
        <end position="460"/>
    </location>
</feature>
<dbReference type="SUPFAM" id="SSF52058">
    <property type="entry name" value="L domain-like"/>
    <property type="match status" value="1"/>
</dbReference>
<reference evidence="2 3" key="1">
    <citation type="submission" date="2014-04" db="EMBL/GenBank/DDBJ databases">
        <authorList>
            <consortium name="International Citrus Genome Consortium"/>
            <person name="Gmitter F."/>
            <person name="Chen C."/>
            <person name="Farmerie W."/>
            <person name="Harkins T."/>
            <person name="Desany B."/>
            <person name="Mohiuddin M."/>
            <person name="Kodira C."/>
            <person name="Borodovsky M."/>
            <person name="Lomsadze A."/>
            <person name="Burns P."/>
            <person name="Jenkins J."/>
            <person name="Prochnik S."/>
            <person name="Shu S."/>
            <person name="Chapman J."/>
            <person name="Pitluck S."/>
            <person name="Schmutz J."/>
            <person name="Rokhsar D."/>
        </authorList>
    </citation>
    <scope>NUCLEOTIDE SEQUENCE</scope>
</reference>
<evidence type="ECO:0000259" key="1">
    <source>
        <dbReference type="Pfam" id="PF25372"/>
    </source>
</evidence>
<keyword evidence="3" id="KW-1185">Reference proteome</keyword>
<accession>A0A067GPY3</accession>
<proteinExistence type="predicted"/>
<dbReference type="EMBL" id="KK784876">
    <property type="protein sequence ID" value="KDO81778.1"/>
    <property type="molecule type" value="Genomic_DNA"/>
</dbReference>
<dbReference type="AlphaFoldDB" id="A0A067GPY3"/>
<dbReference type="Gene3D" id="3.80.10.10">
    <property type="entry name" value="Ribonuclease Inhibitor"/>
    <property type="match status" value="3"/>
</dbReference>
<dbReference type="InterPro" id="IPR032675">
    <property type="entry name" value="LRR_dom_sf"/>
</dbReference>
<dbReference type="Proteomes" id="UP000027120">
    <property type="component" value="Unassembled WGS sequence"/>
</dbReference>
<dbReference type="SMR" id="A0A067GPY3"/>
<dbReference type="Pfam" id="PF25372">
    <property type="entry name" value="DUF7885"/>
    <property type="match status" value="1"/>
</dbReference>